<evidence type="ECO:0000313" key="1">
    <source>
        <dbReference type="EMBL" id="MDC3983862.1"/>
    </source>
</evidence>
<dbReference type="RefSeq" id="WP_272425613.1">
    <property type="nucleotide sequence ID" value="NZ_JAGTJJ010000016.1"/>
</dbReference>
<dbReference type="EMBL" id="JAGTJJ010000016">
    <property type="protein sequence ID" value="MDC3983862.1"/>
    <property type="molecule type" value="Genomic_DNA"/>
</dbReference>
<gene>
    <name evidence="1" type="ORF">KEG57_25355</name>
</gene>
<comment type="caution">
    <text evidence="1">The sequence shown here is derived from an EMBL/GenBank/DDBJ whole genome shotgun (WGS) entry which is preliminary data.</text>
</comment>
<keyword evidence="2" id="KW-1185">Reference proteome</keyword>
<organism evidence="1 2">
    <name type="scientific">Polyangium jinanense</name>
    <dbReference type="NCBI Taxonomy" id="2829994"/>
    <lineage>
        <taxon>Bacteria</taxon>
        <taxon>Pseudomonadati</taxon>
        <taxon>Myxococcota</taxon>
        <taxon>Polyangia</taxon>
        <taxon>Polyangiales</taxon>
        <taxon>Polyangiaceae</taxon>
        <taxon>Polyangium</taxon>
    </lineage>
</organism>
<proteinExistence type="predicted"/>
<protein>
    <submittedName>
        <fullName evidence="1">Uncharacterized protein</fullName>
    </submittedName>
</protein>
<reference evidence="1 2" key="1">
    <citation type="submission" date="2021-04" db="EMBL/GenBank/DDBJ databases">
        <title>Genome analysis of Polyangium sp.</title>
        <authorList>
            <person name="Li Y."/>
            <person name="Wang J."/>
        </authorList>
    </citation>
    <scope>NUCLEOTIDE SEQUENCE [LARGE SCALE GENOMIC DNA]</scope>
    <source>
        <strain evidence="1 2">SDU14</strain>
    </source>
</reference>
<name>A0A9X3X418_9BACT</name>
<dbReference type="AlphaFoldDB" id="A0A9X3X418"/>
<accession>A0A9X3X418</accession>
<evidence type="ECO:0000313" key="2">
    <source>
        <dbReference type="Proteomes" id="UP001151081"/>
    </source>
</evidence>
<sequence>MGYDLYRADHPILRREGAVATEAPDDARYLRLDANAMERVREALANVGVLNESYLRPLVPAEGAERDRALRIQAPEGEGVPLFKLCFNDGAWLSERECPLAAAGLRAMLEATRAKLEPLEHERELFALLESFAVFCEGCAAAGGFFVH</sequence>
<dbReference type="Proteomes" id="UP001151081">
    <property type="component" value="Unassembled WGS sequence"/>
</dbReference>